<dbReference type="Proteomes" id="UP001497522">
    <property type="component" value="Chromosome 11"/>
</dbReference>
<dbReference type="PANTHER" id="PTHR46656">
    <property type="entry name" value="PUTATIVE-RELATED"/>
    <property type="match status" value="1"/>
</dbReference>
<name>A0ABP1ADH9_9BRYO</name>
<gene>
    <name evidence="3" type="ORF">CSSPJE1EN2_LOCUS3581</name>
</gene>
<feature type="domain" description="Glycosyl transferase family 1" evidence="2">
    <location>
        <begin position="396"/>
        <end position="452"/>
    </location>
</feature>
<reference evidence="3" key="1">
    <citation type="submission" date="2024-03" db="EMBL/GenBank/DDBJ databases">
        <authorList>
            <consortium name="ELIXIR-Norway"/>
            <consortium name="Elixir Norway"/>
        </authorList>
    </citation>
    <scope>NUCLEOTIDE SEQUENCE</scope>
</reference>
<accession>A0ABP1ADH9</accession>
<organism evidence="3 4">
    <name type="scientific">Sphagnum jensenii</name>
    <dbReference type="NCBI Taxonomy" id="128206"/>
    <lineage>
        <taxon>Eukaryota</taxon>
        <taxon>Viridiplantae</taxon>
        <taxon>Streptophyta</taxon>
        <taxon>Embryophyta</taxon>
        <taxon>Bryophyta</taxon>
        <taxon>Sphagnophytina</taxon>
        <taxon>Sphagnopsida</taxon>
        <taxon>Sphagnales</taxon>
        <taxon>Sphagnaceae</taxon>
        <taxon>Sphagnum</taxon>
    </lineage>
</organism>
<dbReference type="SUPFAM" id="SSF53756">
    <property type="entry name" value="UDP-Glycosyltransferase/glycogen phosphorylase"/>
    <property type="match status" value="1"/>
</dbReference>
<dbReference type="EMBL" id="OZ023712">
    <property type="protein sequence ID" value="CAK9860586.1"/>
    <property type="molecule type" value="Genomic_DNA"/>
</dbReference>
<evidence type="ECO:0000256" key="1">
    <source>
        <dbReference type="ARBA" id="ARBA00022676"/>
    </source>
</evidence>
<evidence type="ECO:0000313" key="4">
    <source>
        <dbReference type="Proteomes" id="UP001497522"/>
    </source>
</evidence>
<dbReference type="PANTHER" id="PTHR46656:SF3">
    <property type="entry name" value="PUTATIVE-RELATED"/>
    <property type="match status" value="1"/>
</dbReference>
<dbReference type="Pfam" id="PF00534">
    <property type="entry name" value="Glycos_transf_1"/>
    <property type="match status" value="1"/>
</dbReference>
<keyword evidence="1" id="KW-0808">Transferase</keyword>
<dbReference type="InterPro" id="IPR001296">
    <property type="entry name" value="Glyco_trans_1"/>
</dbReference>
<keyword evidence="1" id="KW-0328">Glycosyltransferase</keyword>
<dbReference type="CDD" id="cd03801">
    <property type="entry name" value="GT4_PimA-like"/>
    <property type="match status" value="1"/>
</dbReference>
<evidence type="ECO:0000313" key="3">
    <source>
        <dbReference type="EMBL" id="CAK9860586.1"/>
    </source>
</evidence>
<keyword evidence="4" id="KW-1185">Reference proteome</keyword>
<evidence type="ECO:0000259" key="2">
    <source>
        <dbReference type="Pfam" id="PF00534"/>
    </source>
</evidence>
<sequence length="542" mass="62538">MQFQCFSPLRKSSFDFKLGDQTAERFVVLLDTLAAGADKRYNKNMLVTFCMVKLAVCDEGITVSFIEVNWLFAAYQVRQDDTEQFKIIKWRSSKCRILWHLPSIVLKSWWEYYNGGEVWEARPFRHSLLWMAPFLSGGGYSSEAISYVTGLEAAKMVQKLQIRQHGDLESAVFWRGLPPDTKRTLLSLFHEDIHLSYSVVICHSEPGAWYPPLFQTSPCPPTGYEEPLFTIGRTMFETDRVNPDHVERCNRMDEIWVPTQFHVETFTRSGVEATKLVKVVQAVDTDFFNPANVKKLLLPRGQSLFHTKHPEDLKESQNKPFVFLSIFKWEVRKGWDILLRGYLQEFSGGDNVVLYVLTNRYHMTNKEFSSLIDGFVDSLEIPEPEGGWPAVYLVPRHIPQVDLPGLYKLADCFVLPSHGEGWGRPIVEAMAMELPVIVTNWSGMTEYMTDFNSYPLPLDGMTEVLDGPFKGHLWAEPSLAHLRLLMRKVFSNPREANRRGKVARKDMVTKFSPEVVTRNILKQLMRLQKEIELRERRDDPAL</sequence>
<dbReference type="Gene3D" id="3.40.50.2000">
    <property type="entry name" value="Glycogen Phosphorylase B"/>
    <property type="match status" value="1"/>
</dbReference>
<protein>
    <recommendedName>
        <fullName evidence="2">Glycosyl transferase family 1 domain-containing protein</fullName>
    </recommendedName>
</protein>
<proteinExistence type="predicted"/>